<dbReference type="NCBIfam" id="TIGR01071">
    <property type="entry name" value="rplO_bact"/>
    <property type="match status" value="1"/>
</dbReference>
<evidence type="ECO:0000313" key="7">
    <source>
        <dbReference type="EMBL" id="PJC81689.1"/>
    </source>
</evidence>
<organism evidence="7 8">
    <name type="scientific">Candidatus Roizmanbacteria bacterium CG_4_8_14_3_um_filter_36_10</name>
    <dbReference type="NCBI Taxonomy" id="1974834"/>
    <lineage>
        <taxon>Bacteria</taxon>
        <taxon>Candidatus Roizmaniibacteriota</taxon>
    </lineage>
</organism>
<dbReference type="HAMAP" id="MF_01341">
    <property type="entry name" value="Ribosomal_uL15"/>
    <property type="match status" value="1"/>
</dbReference>
<sequence length="154" mass="17209">MLKEKMTNFLSELPKIVVRKKKRLGRGLGSGKGAKSGRGTTRHQKARESIPLHFEGGQARMVKKFPLLRGKGHNKSFQQSPVILSLNHLNRFDDNAVVTIESLVKKNIIGDKIKKVKVLNRGQLEKKLIIRLPVSARVKKAIEKLGGQVSLSEK</sequence>
<dbReference type="InterPro" id="IPR005749">
    <property type="entry name" value="Ribosomal_uL15_bac-type"/>
</dbReference>
<dbReference type="EMBL" id="PFQK01000055">
    <property type="protein sequence ID" value="PJC81689.1"/>
    <property type="molecule type" value="Genomic_DNA"/>
</dbReference>
<dbReference type="SUPFAM" id="SSF52080">
    <property type="entry name" value="Ribosomal proteins L15p and L18e"/>
    <property type="match status" value="1"/>
</dbReference>
<protein>
    <recommendedName>
        <fullName evidence="4">Large ribosomal subunit protein uL15</fullName>
    </recommendedName>
</protein>
<feature type="compositionally biased region" description="Gly residues" evidence="5">
    <location>
        <begin position="26"/>
        <end position="36"/>
    </location>
</feature>
<dbReference type="GO" id="GO:0015934">
    <property type="term" value="C:large ribosomal subunit"/>
    <property type="evidence" value="ECO:0007669"/>
    <property type="project" value="InterPro"/>
</dbReference>
<reference evidence="8" key="1">
    <citation type="submission" date="2017-09" db="EMBL/GenBank/DDBJ databases">
        <title>Depth-based differentiation of microbial function through sediment-hosted aquifers and enrichment of novel symbionts in the deep terrestrial subsurface.</title>
        <authorList>
            <person name="Probst A.J."/>
            <person name="Ladd B."/>
            <person name="Jarett J.K."/>
            <person name="Geller-Mcgrath D.E."/>
            <person name="Sieber C.M.K."/>
            <person name="Emerson J.B."/>
            <person name="Anantharaman K."/>
            <person name="Thomas B.C."/>
            <person name="Malmstrom R."/>
            <person name="Stieglmeier M."/>
            <person name="Klingl A."/>
            <person name="Woyke T."/>
            <person name="Ryan C.M."/>
            <person name="Banfield J.F."/>
        </authorList>
    </citation>
    <scope>NUCLEOTIDE SEQUENCE [LARGE SCALE GENOMIC DNA]</scope>
</reference>
<evidence type="ECO:0000256" key="3">
    <source>
        <dbReference type="ARBA" id="ARBA00023274"/>
    </source>
</evidence>
<dbReference type="PANTHER" id="PTHR12934">
    <property type="entry name" value="50S RIBOSOMAL PROTEIN L15"/>
    <property type="match status" value="1"/>
</dbReference>
<dbReference type="InterPro" id="IPR021131">
    <property type="entry name" value="Ribosomal_uL15/eL18"/>
</dbReference>
<dbReference type="GO" id="GO:0006412">
    <property type="term" value="P:translation"/>
    <property type="evidence" value="ECO:0007669"/>
    <property type="project" value="UniProtKB-UniRule"/>
</dbReference>
<keyword evidence="4" id="KW-0699">rRNA-binding</keyword>
<evidence type="ECO:0000259" key="6">
    <source>
        <dbReference type="Pfam" id="PF00828"/>
    </source>
</evidence>
<evidence type="ECO:0000313" key="8">
    <source>
        <dbReference type="Proteomes" id="UP000229370"/>
    </source>
</evidence>
<feature type="domain" description="Large ribosomal subunit protein uL15/eL18" evidence="6">
    <location>
        <begin position="90"/>
        <end position="149"/>
    </location>
</feature>
<dbReference type="GO" id="GO:0003735">
    <property type="term" value="F:structural constituent of ribosome"/>
    <property type="evidence" value="ECO:0007669"/>
    <property type="project" value="InterPro"/>
</dbReference>
<dbReference type="GO" id="GO:0019843">
    <property type="term" value="F:rRNA binding"/>
    <property type="evidence" value="ECO:0007669"/>
    <property type="project" value="UniProtKB-UniRule"/>
</dbReference>
<dbReference type="AlphaFoldDB" id="A0A2M8GMH7"/>
<feature type="region of interest" description="Disordered" evidence="5">
    <location>
        <begin position="24"/>
        <end position="46"/>
    </location>
</feature>
<dbReference type="PANTHER" id="PTHR12934:SF11">
    <property type="entry name" value="LARGE RIBOSOMAL SUBUNIT PROTEIN UL15M"/>
    <property type="match status" value="1"/>
</dbReference>
<gene>
    <name evidence="4 7" type="primary">rplO</name>
    <name evidence="7" type="ORF">CO007_03305</name>
</gene>
<accession>A0A2M8GMH7</accession>
<evidence type="ECO:0000256" key="1">
    <source>
        <dbReference type="ARBA" id="ARBA00007320"/>
    </source>
</evidence>
<dbReference type="Gene3D" id="3.100.10.10">
    <property type="match status" value="1"/>
</dbReference>
<evidence type="ECO:0000256" key="2">
    <source>
        <dbReference type="ARBA" id="ARBA00022980"/>
    </source>
</evidence>
<evidence type="ECO:0000256" key="4">
    <source>
        <dbReference type="HAMAP-Rule" id="MF_01341"/>
    </source>
</evidence>
<proteinExistence type="inferred from homology"/>
<comment type="caution">
    <text evidence="7">The sequence shown here is derived from an EMBL/GenBank/DDBJ whole genome shotgun (WGS) entry which is preliminary data.</text>
</comment>
<dbReference type="InterPro" id="IPR030878">
    <property type="entry name" value="Ribosomal_uL15"/>
</dbReference>
<comment type="function">
    <text evidence="4">Binds to the 23S rRNA.</text>
</comment>
<comment type="subunit">
    <text evidence="4">Part of the 50S ribosomal subunit.</text>
</comment>
<evidence type="ECO:0000256" key="5">
    <source>
        <dbReference type="SAM" id="MobiDB-lite"/>
    </source>
</evidence>
<name>A0A2M8GMH7_9BACT</name>
<dbReference type="Pfam" id="PF00828">
    <property type="entry name" value="Ribosomal_L27A"/>
    <property type="match status" value="1"/>
</dbReference>
<dbReference type="InterPro" id="IPR036227">
    <property type="entry name" value="Ribosomal_uL15/eL18_sf"/>
</dbReference>
<keyword evidence="3 4" id="KW-0687">Ribonucleoprotein</keyword>
<comment type="similarity">
    <text evidence="1 4">Belongs to the universal ribosomal protein uL15 family.</text>
</comment>
<keyword evidence="4" id="KW-0694">RNA-binding</keyword>
<dbReference type="Proteomes" id="UP000229370">
    <property type="component" value="Unassembled WGS sequence"/>
</dbReference>
<keyword evidence="2 4" id="KW-0689">Ribosomal protein</keyword>